<proteinExistence type="predicted"/>
<dbReference type="SUPFAM" id="SSF46565">
    <property type="entry name" value="Chaperone J-domain"/>
    <property type="match status" value="1"/>
</dbReference>
<dbReference type="GO" id="GO:0051082">
    <property type="term" value="F:unfolded protein binding"/>
    <property type="evidence" value="ECO:0007669"/>
    <property type="project" value="InterPro"/>
</dbReference>
<dbReference type="Proteomes" id="UP000502415">
    <property type="component" value="Chromosome"/>
</dbReference>
<dbReference type="Pfam" id="PF01556">
    <property type="entry name" value="DnaJ_C"/>
    <property type="match status" value="1"/>
</dbReference>
<dbReference type="SMART" id="SM00271">
    <property type="entry name" value="DnaJ"/>
    <property type="match status" value="1"/>
</dbReference>
<dbReference type="RefSeq" id="WP_169433752.1">
    <property type="nucleotide sequence ID" value="NZ_CP051685.1"/>
</dbReference>
<dbReference type="Gene3D" id="1.10.287.110">
    <property type="entry name" value="DnaJ domain"/>
    <property type="match status" value="1"/>
</dbReference>
<gene>
    <name evidence="6" type="ORF">HH212_01370</name>
</gene>
<dbReference type="EMBL" id="CP051685">
    <property type="protein sequence ID" value="QJD98855.1"/>
    <property type="molecule type" value="Genomic_DNA"/>
</dbReference>
<dbReference type="InterPro" id="IPR001623">
    <property type="entry name" value="DnaJ_domain"/>
</dbReference>
<dbReference type="InterPro" id="IPR036869">
    <property type="entry name" value="J_dom_sf"/>
</dbReference>
<dbReference type="InterPro" id="IPR002939">
    <property type="entry name" value="DnaJ_C"/>
</dbReference>
<dbReference type="PRINTS" id="PR00625">
    <property type="entry name" value="JDOMAIN"/>
</dbReference>
<dbReference type="GO" id="GO:0003677">
    <property type="term" value="F:DNA binding"/>
    <property type="evidence" value="ECO:0007669"/>
    <property type="project" value="UniProtKB-KW"/>
</dbReference>
<keyword evidence="3" id="KW-0143">Chaperone</keyword>
<feature type="domain" description="J" evidence="5">
    <location>
        <begin position="5"/>
        <end position="69"/>
    </location>
</feature>
<dbReference type="GO" id="GO:0005737">
    <property type="term" value="C:cytoplasm"/>
    <property type="evidence" value="ECO:0007669"/>
    <property type="project" value="TreeGrafter"/>
</dbReference>
<keyword evidence="2" id="KW-0238">DNA-binding</keyword>
<dbReference type="InterPro" id="IPR008971">
    <property type="entry name" value="HSP40/DnaJ_pept-bd"/>
</dbReference>
<evidence type="ECO:0000256" key="1">
    <source>
        <dbReference type="ARBA" id="ARBA00022490"/>
    </source>
</evidence>
<dbReference type="KEGG" id="mfy:HH212_01370"/>
<reference evidence="6 7" key="1">
    <citation type="submission" date="2020-04" db="EMBL/GenBank/DDBJ databases">
        <title>Genome sequencing of novel species.</title>
        <authorList>
            <person name="Heo J."/>
            <person name="Kim S.-J."/>
            <person name="Kim J.-S."/>
            <person name="Hong S.-B."/>
            <person name="Kwon S.-W."/>
        </authorList>
    </citation>
    <scope>NUCLEOTIDE SEQUENCE [LARGE SCALE GENOMIC DNA]</scope>
    <source>
        <strain evidence="6 7">GN2-R2</strain>
    </source>
</reference>
<keyword evidence="1" id="KW-0963">Cytoplasm</keyword>
<evidence type="ECO:0000256" key="4">
    <source>
        <dbReference type="SAM" id="MobiDB-lite"/>
    </source>
</evidence>
<sequence>MEYKDYYKVLGVERSASADEIKKAYRKLVRQYHPDVSKHKDADAKTKEINEAYDVLGDAEKRAAFDALGQGPRPGQGFQPPPDWGSQFDFGGAGGSDFFSDLFANIGRGGARRGGMGGAGGMGGMGGGFNTRGEDIHAAISIDLRDAYQGATRNVSLRVPQQDAQGRTGTRDKTLSVNIPKGVTPGQQLRLGGQGHPGTGGGAAGDLYLEIQLNPDARYRLEGAHVYQNVPVTPWEAALGAAISVPTPSGSIEVNVPAGSQGGRKLRLKGRGIPAAQAGDLYLVLDVVLPPATSDRARELYETMARDLAFNPRERTGA</sequence>
<evidence type="ECO:0000313" key="6">
    <source>
        <dbReference type="EMBL" id="QJD98855.1"/>
    </source>
</evidence>
<dbReference type="Pfam" id="PF00226">
    <property type="entry name" value="DnaJ"/>
    <property type="match status" value="1"/>
</dbReference>
<feature type="compositionally biased region" description="Gly residues" evidence="4">
    <location>
        <begin position="192"/>
        <end position="201"/>
    </location>
</feature>
<name>A0A7Z2ZQW8_9BURK</name>
<feature type="region of interest" description="Disordered" evidence="4">
    <location>
        <begin position="160"/>
        <end position="201"/>
    </location>
</feature>
<evidence type="ECO:0000259" key="5">
    <source>
        <dbReference type="PROSITE" id="PS50076"/>
    </source>
</evidence>
<organism evidence="6 7">
    <name type="scientific">Massilia forsythiae</name>
    <dbReference type="NCBI Taxonomy" id="2728020"/>
    <lineage>
        <taxon>Bacteria</taxon>
        <taxon>Pseudomonadati</taxon>
        <taxon>Pseudomonadota</taxon>
        <taxon>Betaproteobacteria</taxon>
        <taxon>Burkholderiales</taxon>
        <taxon>Oxalobacteraceae</taxon>
        <taxon>Telluria group</taxon>
        <taxon>Massilia</taxon>
    </lineage>
</organism>
<dbReference type="PANTHER" id="PTHR43096">
    <property type="entry name" value="DNAJ HOMOLOG 1, MITOCHONDRIAL-RELATED"/>
    <property type="match status" value="1"/>
</dbReference>
<protein>
    <submittedName>
        <fullName evidence="6">J domain-containing protein</fullName>
    </submittedName>
</protein>
<dbReference type="SUPFAM" id="SSF49493">
    <property type="entry name" value="HSP40/DnaJ peptide-binding domain"/>
    <property type="match status" value="2"/>
</dbReference>
<dbReference type="CDD" id="cd10747">
    <property type="entry name" value="DnaJ_C"/>
    <property type="match status" value="1"/>
</dbReference>
<dbReference type="AlphaFoldDB" id="A0A7Z2ZQW8"/>
<dbReference type="FunFam" id="2.60.260.20:FF:000013">
    <property type="entry name" value="DnaJ subfamily B member 11"/>
    <property type="match status" value="1"/>
</dbReference>
<keyword evidence="7" id="KW-1185">Reference proteome</keyword>
<evidence type="ECO:0000256" key="3">
    <source>
        <dbReference type="ARBA" id="ARBA00023186"/>
    </source>
</evidence>
<evidence type="ECO:0000313" key="7">
    <source>
        <dbReference type="Proteomes" id="UP000502415"/>
    </source>
</evidence>
<dbReference type="PROSITE" id="PS50076">
    <property type="entry name" value="DNAJ_2"/>
    <property type="match status" value="1"/>
</dbReference>
<dbReference type="GO" id="GO:0042026">
    <property type="term" value="P:protein refolding"/>
    <property type="evidence" value="ECO:0007669"/>
    <property type="project" value="TreeGrafter"/>
</dbReference>
<dbReference type="FunFam" id="2.60.260.20:FF:000008">
    <property type="entry name" value="Curved DNA-binding protein"/>
    <property type="match status" value="1"/>
</dbReference>
<dbReference type="CDD" id="cd06257">
    <property type="entry name" value="DnaJ"/>
    <property type="match status" value="1"/>
</dbReference>
<evidence type="ECO:0000256" key="2">
    <source>
        <dbReference type="ARBA" id="ARBA00023125"/>
    </source>
</evidence>
<dbReference type="PANTHER" id="PTHR43096:SF52">
    <property type="entry name" value="DNAJ HOMOLOG 1, MITOCHONDRIAL-RELATED"/>
    <property type="match status" value="1"/>
</dbReference>
<dbReference type="Gene3D" id="2.60.260.20">
    <property type="entry name" value="Urease metallochaperone UreE, N-terminal domain"/>
    <property type="match status" value="2"/>
</dbReference>
<accession>A0A7Z2ZQW8</accession>